<organism evidence="6 7">
    <name type="scientific">Paenibacillus thiaminolyticus</name>
    <name type="common">Bacillus thiaminolyticus</name>
    <dbReference type="NCBI Taxonomy" id="49283"/>
    <lineage>
        <taxon>Bacteria</taxon>
        <taxon>Bacillati</taxon>
        <taxon>Bacillota</taxon>
        <taxon>Bacilli</taxon>
        <taxon>Bacillales</taxon>
        <taxon>Paenibacillaceae</taxon>
        <taxon>Paenibacillus</taxon>
    </lineage>
</organism>
<proteinExistence type="inferred from homology"/>
<dbReference type="EMBL" id="CP041405">
    <property type="protein sequence ID" value="QDM47196.1"/>
    <property type="molecule type" value="Genomic_DNA"/>
</dbReference>
<evidence type="ECO:0000256" key="3">
    <source>
        <dbReference type="ARBA" id="ARBA00022578"/>
    </source>
</evidence>
<name>A0AAP9J3F7_PANTH</name>
<accession>A0AAP9J3F7</accession>
<dbReference type="InterPro" id="IPR001207">
    <property type="entry name" value="Transposase_mutator"/>
</dbReference>
<evidence type="ECO:0000256" key="4">
    <source>
        <dbReference type="ARBA" id="ARBA00023125"/>
    </source>
</evidence>
<keyword evidence="5" id="KW-0233">DNA recombination</keyword>
<comment type="similarity">
    <text evidence="2">Belongs to the transposase mutator family.</text>
</comment>
<keyword evidence="4" id="KW-0238">DNA-binding</keyword>
<dbReference type="AlphaFoldDB" id="A0AAP9J3F7"/>
<sequence length="27" mass="3135">MTSDHHGGLVKAIRQYFQGITWQQCQT</sequence>
<evidence type="ECO:0008006" key="8">
    <source>
        <dbReference type="Google" id="ProtNLM"/>
    </source>
</evidence>
<dbReference type="Proteomes" id="UP000315377">
    <property type="component" value="Chromosome"/>
</dbReference>
<evidence type="ECO:0000256" key="1">
    <source>
        <dbReference type="ARBA" id="ARBA00002190"/>
    </source>
</evidence>
<dbReference type="Pfam" id="PF00872">
    <property type="entry name" value="Transposase_mut"/>
    <property type="match status" value="1"/>
</dbReference>
<evidence type="ECO:0000313" key="6">
    <source>
        <dbReference type="EMBL" id="QDM47196.1"/>
    </source>
</evidence>
<reference evidence="6 7" key="1">
    <citation type="submission" date="2019-07" db="EMBL/GenBank/DDBJ databases">
        <title>Paenibacillus thiaminolyticus NRRL B-4156.</title>
        <authorList>
            <person name="Hehnly C."/>
            <person name="Zhang L."/>
        </authorList>
    </citation>
    <scope>NUCLEOTIDE SEQUENCE [LARGE SCALE GENOMIC DNA]</scope>
    <source>
        <strain evidence="6 7">NRRL B-4156</strain>
    </source>
</reference>
<dbReference type="GO" id="GO:0004803">
    <property type="term" value="F:transposase activity"/>
    <property type="evidence" value="ECO:0007669"/>
    <property type="project" value="InterPro"/>
</dbReference>
<comment type="function">
    <text evidence="1">Required for the transposition of the insertion element.</text>
</comment>
<keyword evidence="3" id="KW-0815">Transposition</keyword>
<evidence type="ECO:0000256" key="2">
    <source>
        <dbReference type="ARBA" id="ARBA00010961"/>
    </source>
</evidence>
<gene>
    <name evidence="6" type="ORF">FLT43_08235</name>
</gene>
<protein>
    <recommendedName>
        <fullName evidence="8">Transposase</fullName>
    </recommendedName>
</protein>
<evidence type="ECO:0000313" key="7">
    <source>
        <dbReference type="Proteomes" id="UP000315377"/>
    </source>
</evidence>
<dbReference type="GO" id="GO:0003677">
    <property type="term" value="F:DNA binding"/>
    <property type="evidence" value="ECO:0007669"/>
    <property type="project" value="UniProtKB-KW"/>
</dbReference>
<dbReference type="GO" id="GO:0006313">
    <property type="term" value="P:DNA transposition"/>
    <property type="evidence" value="ECO:0007669"/>
    <property type="project" value="InterPro"/>
</dbReference>
<evidence type="ECO:0000256" key="5">
    <source>
        <dbReference type="ARBA" id="ARBA00023172"/>
    </source>
</evidence>